<dbReference type="PROSITE" id="PS51257">
    <property type="entry name" value="PROKAR_LIPOPROTEIN"/>
    <property type="match status" value="1"/>
</dbReference>
<dbReference type="KEGG" id="spsw:Sps_02809"/>
<gene>
    <name evidence="3" type="ORF">Sps_02809</name>
</gene>
<dbReference type="EMBL" id="CP014782">
    <property type="protein sequence ID" value="AQS37961.1"/>
    <property type="molecule type" value="Genomic_DNA"/>
</dbReference>
<dbReference type="RefSeq" id="WP_077753067.1">
    <property type="nucleotide sequence ID" value="NZ_CP014782.1"/>
</dbReference>
<feature type="region of interest" description="Disordered" evidence="1">
    <location>
        <begin position="54"/>
        <end position="85"/>
    </location>
</feature>
<dbReference type="GO" id="GO:0046872">
    <property type="term" value="F:metal ion binding"/>
    <property type="evidence" value="ECO:0007669"/>
    <property type="project" value="InterPro"/>
</dbReference>
<evidence type="ECO:0000259" key="2">
    <source>
        <dbReference type="Pfam" id="PF05193"/>
    </source>
</evidence>
<dbReference type="Gene3D" id="3.30.830.10">
    <property type="entry name" value="Metalloenzyme, LuxS/M16 peptidase-like"/>
    <property type="match status" value="1"/>
</dbReference>
<accession>A0A1S6HR40</accession>
<proteinExistence type="predicted"/>
<dbReference type="OrthoDB" id="9811314at2"/>
<dbReference type="STRING" id="225848.Sps_02809"/>
<feature type="domain" description="Peptidase M16 C-terminal" evidence="2">
    <location>
        <begin position="345"/>
        <end position="465"/>
    </location>
</feature>
<keyword evidence="4" id="KW-1185">Reference proteome</keyword>
<protein>
    <submittedName>
        <fullName evidence="3">Peptidase M16 inactive domain</fullName>
    </submittedName>
</protein>
<evidence type="ECO:0000313" key="4">
    <source>
        <dbReference type="Proteomes" id="UP000189545"/>
    </source>
</evidence>
<dbReference type="Proteomes" id="UP000189545">
    <property type="component" value="Chromosome"/>
</dbReference>
<sequence>MICFNKHSVNLSRYLLSILLLLSLFGCQQTKLVFTEEKPAVTPTFNQLEGAPQLQSLHSQHQQSPTTESLPSLTPSKQQQDTVRPELNLNTESWAPEVHLLVSDFTLHLFPASPSKLNYVELVLINSDKPFNNIDILNTALNEHALWLATQHQISCIESLLIRAKMHSISIKMACPAEEIPQSLSILAGSWQESAFEHIDIDNVRRKLRLNKHINAYSGAEIDKVWANIILGNKHPYNQALNNQDLQDELSLSELSELQQEIRAGATWHLFMSRPSNERVSEPVQSNILTQEDLIEEARILAKQLTRAPNISENKNTRAPIASTNFPEKNDTKRFLNTHKTIYLIDAPGAVQTQVRVGYRLPLSASSSSDTLEHEFSSSHPLSCQLLADWLGRSFSGRLYYDLREKRGLTYGIYGRCFDNPQSRTLKFYGNTQLQHTGAFVSGILAHLQLTTEQEIASAELSALKTFEESKYTLTMQSQYSSKIQYIKQLTLKRSSKDLANIQNQIRELTDNELMQMSQSVFGEPPYILLRGDADKISGDLRDKLPDWHIEKIEP</sequence>
<dbReference type="Pfam" id="PF05193">
    <property type="entry name" value="Peptidase_M16_C"/>
    <property type="match status" value="1"/>
</dbReference>
<dbReference type="AlphaFoldDB" id="A0A1S6HR40"/>
<reference evidence="3 4" key="1">
    <citation type="submission" date="2016-03" db="EMBL/GenBank/DDBJ databases">
        <title>Complete genome sequence of Shewanella psychrophila WP2, a deep sea bacterium isolated from west Pacific sediment.</title>
        <authorList>
            <person name="Xu G."/>
            <person name="Jian H."/>
        </authorList>
    </citation>
    <scope>NUCLEOTIDE SEQUENCE [LARGE SCALE GENOMIC DNA]</scope>
    <source>
        <strain evidence="3 4">WP2</strain>
    </source>
</reference>
<name>A0A1S6HR40_9GAMM</name>
<dbReference type="SUPFAM" id="SSF63411">
    <property type="entry name" value="LuxS/MPP-like metallohydrolase"/>
    <property type="match status" value="1"/>
</dbReference>
<evidence type="ECO:0000256" key="1">
    <source>
        <dbReference type="SAM" id="MobiDB-lite"/>
    </source>
</evidence>
<dbReference type="InterPro" id="IPR011249">
    <property type="entry name" value="Metalloenz_LuxS/M16"/>
</dbReference>
<evidence type="ECO:0000313" key="3">
    <source>
        <dbReference type="EMBL" id="AQS37961.1"/>
    </source>
</evidence>
<feature type="compositionally biased region" description="Low complexity" evidence="1">
    <location>
        <begin position="54"/>
        <end position="64"/>
    </location>
</feature>
<organism evidence="3 4">
    <name type="scientific">Shewanella psychrophila</name>
    <dbReference type="NCBI Taxonomy" id="225848"/>
    <lineage>
        <taxon>Bacteria</taxon>
        <taxon>Pseudomonadati</taxon>
        <taxon>Pseudomonadota</taxon>
        <taxon>Gammaproteobacteria</taxon>
        <taxon>Alteromonadales</taxon>
        <taxon>Shewanellaceae</taxon>
        <taxon>Shewanella</taxon>
    </lineage>
</organism>
<dbReference type="InterPro" id="IPR007863">
    <property type="entry name" value="Peptidase_M16_C"/>
</dbReference>
<feature type="compositionally biased region" description="Polar residues" evidence="1">
    <location>
        <begin position="65"/>
        <end position="85"/>
    </location>
</feature>